<keyword evidence="2" id="KW-1185">Reference proteome</keyword>
<dbReference type="AlphaFoldDB" id="A0AA42BMJ5"/>
<dbReference type="RefSeq" id="WP_254102911.1">
    <property type="nucleotide sequence ID" value="NZ_JANATA010000424.1"/>
</dbReference>
<dbReference type="Proteomes" id="UP001165413">
    <property type="component" value="Unassembled WGS sequence"/>
</dbReference>
<reference evidence="1" key="1">
    <citation type="submission" date="2022-07" db="EMBL/GenBank/DDBJ databases">
        <title>Characterization of the Novel Bacterium Alteromonas immobilis LMIT006 and Alteromonas gregis LMIT007.</title>
        <authorList>
            <person name="Lin X."/>
        </authorList>
    </citation>
    <scope>NUCLEOTIDE SEQUENCE</scope>
    <source>
        <strain evidence="1">LMIT007</strain>
    </source>
</reference>
<proteinExistence type="predicted"/>
<evidence type="ECO:0000313" key="2">
    <source>
        <dbReference type="Proteomes" id="UP001165413"/>
    </source>
</evidence>
<comment type="caution">
    <text evidence="1">The sequence shown here is derived from an EMBL/GenBank/DDBJ whole genome shotgun (WGS) entry which is preliminary data.</text>
</comment>
<organism evidence="1 2">
    <name type="scientific">Opacimonas viscosa</name>
    <dbReference type="NCBI Taxonomy" id="2961944"/>
    <lineage>
        <taxon>Bacteria</taxon>
        <taxon>Pseudomonadati</taxon>
        <taxon>Pseudomonadota</taxon>
        <taxon>Gammaproteobacteria</taxon>
        <taxon>Alteromonadales</taxon>
        <taxon>Alteromonadaceae</taxon>
        <taxon>Opacimonas</taxon>
    </lineage>
</organism>
<feature type="non-terminal residue" evidence="1">
    <location>
        <position position="69"/>
    </location>
</feature>
<name>A0AA42BMJ5_9ALTE</name>
<evidence type="ECO:0000313" key="1">
    <source>
        <dbReference type="EMBL" id="MCP3430073.1"/>
    </source>
</evidence>
<accession>A0AA42BMJ5</accession>
<feature type="non-terminal residue" evidence="1">
    <location>
        <position position="1"/>
    </location>
</feature>
<sequence length="69" mass="7841">DERDALFIGLQFRPSDSWDINFDAQISDRVQSEARHDLLFLQKRVTPGVTGENLITNSVGGILHWEGEE</sequence>
<protein>
    <submittedName>
        <fullName evidence="1">Uncharacterized protein</fullName>
    </submittedName>
</protein>
<gene>
    <name evidence="1" type="ORF">NLF92_14130</name>
</gene>
<dbReference type="EMBL" id="JANATA010000424">
    <property type="protein sequence ID" value="MCP3430073.1"/>
    <property type="molecule type" value="Genomic_DNA"/>
</dbReference>